<feature type="compositionally biased region" description="Low complexity" evidence="1">
    <location>
        <begin position="129"/>
        <end position="139"/>
    </location>
</feature>
<feature type="compositionally biased region" description="Gly residues" evidence="1">
    <location>
        <begin position="118"/>
        <end position="128"/>
    </location>
</feature>
<protein>
    <submittedName>
        <fullName evidence="2">Uncharacterized protein</fullName>
    </submittedName>
</protein>
<keyword evidence="3" id="KW-1185">Reference proteome</keyword>
<accession>A0A6A5ZH71</accession>
<name>A0A6A5ZH71_9PLEO</name>
<feature type="region of interest" description="Disordered" evidence="1">
    <location>
        <begin position="55"/>
        <end position="177"/>
    </location>
</feature>
<organism evidence="2 3">
    <name type="scientific">Lophiotrema nucula</name>
    <dbReference type="NCBI Taxonomy" id="690887"/>
    <lineage>
        <taxon>Eukaryota</taxon>
        <taxon>Fungi</taxon>
        <taxon>Dikarya</taxon>
        <taxon>Ascomycota</taxon>
        <taxon>Pezizomycotina</taxon>
        <taxon>Dothideomycetes</taxon>
        <taxon>Pleosporomycetidae</taxon>
        <taxon>Pleosporales</taxon>
        <taxon>Lophiotremataceae</taxon>
        <taxon>Lophiotrema</taxon>
    </lineage>
</organism>
<dbReference type="Proteomes" id="UP000799770">
    <property type="component" value="Unassembled WGS sequence"/>
</dbReference>
<evidence type="ECO:0000313" key="3">
    <source>
        <dbReference type="Proteomes" id="UP000799770"/>
    </source>
</evidence>
<dbReference type="EMBL" id="ML977317">
    <property type="protein sequence ID" value="KAF2118545.1"/>
    <property type="molecule type" value="Genomic_DNA"/>
</dbReference>
<dbReference type="AlphaFoldDB" id="A0A6A5ZH71"/>
<proteinExistence type="predicted"/>
<evidence type="ECO:0000313" key="2">
    <source>
        <dbReference type="EMBL" id="KAF2118545.1"/>
    </source>
</evidence>
<feature type="compositionally biased region" description="Gly residues" evidence="1">
    <location>
        <begin position="162"/>
        <end position="177"/>
    </location>
</feature>
<sequence>MPTASDFRWRCCHCQGLNPVGSKTCAVPGPHIPGQGRKICKHRKCREKCTWAQVRKPRPAPPPKPSSGGGFFGLFKKKDRKKKEGVGGEDVNPFVPGPGGFQNMGVGAPPPNPNFGQQGMGFPQGGQGIQHPQPMGGMPNAHFQQGAVGSRASSTPPAAQWGQGGHGSVYSDGPGGP</sequence>
<evidence type="ECO:0000256" key="1">
    <source>
        <dbReference type="SAM" id="MobiDB-lite"/>
    </source>
</evidence>
<gene>
    <name evidence="2" type="ORF">BDV96DRAFT_643788</name>
</gene>
<reference evidence="2" key="1">
    <citation type="journal article" date="2020" name="Stud. Mycol.">
        <title>101 Dothideomycetes genomes: a test case for predicting lifestyles and emergence of pathogens.</title>
        <authorList>
            <person name="Haridas S."/>
            <person name="Albert R."/>
            <person name="Binder M."/>
            <person name="Bloem J."/>
            <person name="Labutti K."/>
            <person name="Salamov A."/>
            <person name="Andreopoulos B."/>
            <person name="Baker S."/>
            <person name="Barry K."/>
            <person name="Bills G."/>
            <person name="Bluhm B."/>
            <person name="Cannon C."/>
            <person name="Castanera R."/>
            <person name="Culley D."/>
            <person name="Daum C."/>
            <person name="Ezra D."/>
            <person name="Gonzalez J."/>
            <person name="Henrissat B."/>
            <person name="Kuo A."/>
            <person name="Liang C."/>
            <person name="Lipzen A."/>
            <person name="Lutzoni F."/>
            <person name="Magnuson J."/>
            <person name="Mondo S."/>
            <person name="Nolan M."/>
            <person name="Ohm R."/>
            <person name="Pangilinan J."/>
            <person name="Park H.-J."/>
            <person name="Ramirez L."/>
            <person name="Alfaro M."/>
            <person name="Sun H."/>
            <person name="Tritt A."/>
            <person name="Yoshinaga Y."/>
            <person name="Zwiers L.-H."/>
            <person name="Turgeon B."/>
            <person name="Goodwin S."/>
            <person name="Spatafora J."/>
            <person name="Crous P."/>
            <person name="Grigoriev I."/>
        </authorList>
    </citation>
    <scope>NUCLEOTIDE SEQUENCE</scope>
    <source>
        <strain evidence="2">CBS 627.86</strain>
    </source>
</reference>